<keyword evidence="3" id="KW-0804">Transcription</keyword>
<evidence type="ECO:0000259" key="6">
    <source>
        <dbReference type="PROSITE" id="PS50110"/>
    </source>
</evidence>
<evidence type="ECO:0000256" key="4">
    <source>
        <dbReference type="PROSITE-ProRule" id="PRU00169"/>
    </source>
</evidence>
<dbReference type="STRING" id="53254.SAMN05660750_04558"/>
<feature type="domain" description="Response regulatory" evidence="6">
    <location>
        <begin position="4"/>
        <end position="119"/>
    </location>
</feature>
<organism evidence="7 8">
    <name type="scientific">Bosea thiooxidans</name>
    <dbReference type="NCBI Taxonomy" id="53254"/>
    <lineage>
        <taxon>Bacteria</taxon>
        <taxon>Pseudomonadati</taxon>
        <taxon>Pseudomonadota</taxon>
        <taxon>Alphaproteobacteria</taxon>
        <taxon>Hyphomicrobiales</taxon>
        <taxon>Boseaceae</taxon>
        <taxon>Bosea</taxon>
    </lineage>
</organism>
<keyword evidence="1" id="KW-0805">Transcription regulation</keyword>
<protein>
    <recommendedName>
        <fullName evidence="9">Two-component response regulator, FixJ family, consists of REC and HTH domains</fullName>
    </recommendedName>
</protein>
<dbReference type="PROSITE" id="PS50043">
    <property type="entry name" value="HTH_LUXR_2"/>
    <property type="match status" value="1"/>
</dbReference>
<dbReference type="Gene3D" id="3.40.50.2300">
    <property type="match status" value="1"/>
</dbReference>
<dbReference type="SMART" id="SM00448">
    <property type="entry name" value="REC"/>
    <property type="match status" value="1"/>
</dbReference>
<gene>
    <name evidence="7" type="ORF">ARD30_22545</name>
</gene>
<dbReference type="GO" id="GO:0000160">
    <property type="term" value="P:phosphorelay signal transduction system"/>
    <property type="evidence" value="ECO:0007669"/>
    <property type="project" value="InterPro"/>
</dbReference>
<evidence type="ECO:0000256" key="1">
    <source>
        <dbReference type="ARBA" id="ARBA00023015"/>
    </source>
</evidence>
<dbReference type="GO" id="GO:0003677">
    <property type="term" value="F:DNA binding"/>
    <property type="evidence" value="ECO:0007669"/>
    <property type="project" value="UniProtKB-KW"/>
</dbReference>
<dbReference type="InterPro" id="IPR011006">
    <property type="entry name" value="CheY-like_superfamily"/>
</dbReference>
<dbReference type="AlphaFoldDB" id="A0A0Q3KEU1"/>
<dbReference type="InterPro" id="IPR000792">
    <property type="entry name" value="Tscrpt_reg_LuxR_C"/>
</dbReference>
<evidence type="ECO:0000313" key="7">
    <source>
        <dbReference type="EMBL" id="KQK28315.1"/>
    </source>
</evidence>
<name>A0A0Q3KEU1_9HYPH</name>
<dbReference type="Gene3D" id="1.10.10.10">
    <property type="entry name" value="Winged helix-like DNA-binding domain superfamily/Winged helix DNA-binding domain"/>
    <property type="match status" value="1"/>
</dbReference>
<dbReference type="RefSeq" id="WP_055730375.1">
    <property type="nucleotide sequence ID" value="NZ_LMAR01000077.1"/>
</dbReference>
<comment type="caution">
    <text evidence="7">The sequence shown here is derived from an EMBL/GenBank/DDBJ whole genome shotgun (WGS) entry which is preliminary data.</text>
</comment>
<dbReference type="GO" id="GO:0006355">
    <property type="term" value="P:regulation of DNA-templated transcription"/>
    <property type="evidence" value="ECO:0007669"/>
    <property type="project" value="InterPro"/>
</dbReference>
<dbReference type="PRINTS" id="PR00038">
    <property type="entry name" value="HTHLUXR"/>
</dbReference>
<sequence>MSALVHIVDRDAASQAGIDHLLRACGYQTRAYLSPDEILSQRPDSEIASCIVVDTAAPDESIPDVVGLFSKAGLNLPVIFLTDRGDARIGVRAIKAGAEDLFTKPVERDEFLGAIDRAITRQRLANEQENWVRLSLARLERLTRREREVFDLVVRGKMNKQVAFALGTTERTIKAHRHKVMEKMQARSVVELVSCAERLGLLRSAGSDSGARVPAT</sequence>
<dbReference type="CDD" id="cd06170">
    <property type="entry name" value="LuxR_C_like"/>
    <property type="match status" value="1"/>
</dbReference>
<evidence type="ECO:0008006" key="9">
    <source>
        <dbReference type="Google" id="ProtNLM"/>
    </source>
</evidence>
<dbReference type="SMART" id="SM00421">
    <property type="entry name" value="HTH_LUXR"/>
    <property type="match status" value="1"/>
</dbReference>
<dbReference type="PANTHER" id="PTHR44688:SF16">
    <property type="entry name" value="DNA-BINDING TRANSCRIPTIONAL ACTIVATOR DEVR_DOSR"/>
    <property type="match status" value="1"/>
</dbReference>
<reference evidence="7 8" key="1">
    <citation type="submission" date="2015-10" db="EMBL/GenBank/DDBJ databases">
        <title>Draft genome of Bosea thiooxidans.</title>
        <authorList>
            <person name="Wang X."/>
        </authorList>
    </citation>
    <scope>NUCLEOTIDE SEQUENCE [LARGE SCALE GENOMIC DNA]</scope>
    <source>
        <strain evidence="7 8">CGMCC 9174</strain>
    </source>
</reference>
<evidence type="ECO:0000256" key="3">
    <source>
        <dbReference type="ARBA" id="ARBA00023163"/>
    </source>
</evidence>
<proteinExistence type="predicted"/>
<dbReference type="InterPro" id="IPR001789">
    <property type="entry name" value="Sig_transdc_resp-reg_receiver"/>
</dbReference>
<accession>A0A0Q3KEU1</accession>
<dbReference type="PANTHER" id="PTHR44688">
    <property type="entry name" value="DNA-BINDING TRANSCRIPTIONAL ACTIVATOR DEVR_DOSR"/>
    <property type="match status" value="1"/>
</dbReference>
<dbReference type="InterPro" id="IPR036388">
    <property type="entry name" value="WH-like_DNA-bd_sf"/>
</dbReference>
<evidence type="ECO:0000256" key="2">
    <source>
        <dbReference type="ARBA" id="ARBA00023125"/>
    </source>
</evidence>
<feature type="modified residue" description="4-aspartylphosphate" evidence="4">
    <location>
        <position position="54"/>
    </location>
</feature>
<dbReference type="Proteomes" id="UP000051562">
    <property type="component" value="Unassembled WGS sequence"/>
</dbReference>
<keyword evidence="2" id="KW-0238">DNA-binding</keyword>
<dbReference type="SUPFAM" id="SSF52172">
    <property type="entry name" value="CheY-like"/>
    <property type="match status" value="1"/>
</dbReference>
<dbReference type="Pfam" id="PF00072">
    <property type="entry name" value="Response_reg"/>
    <property type="match status" value="1"/>
</dbReference>
<evidence type="ECO:0000313" key="8">
    <source>
        <dbReference type="Proteomes" id="UP000051562"/>
    </source>
</evidence>
<dbReference type="PROSITE" id="PS50110">
    <property type="entry name" value="RESPONSE_REGULATORY"/>
    <property type="match status" value="1"/>
</dbReference>
<evidence type="ECO:0000259" key="5">
    <source>
        <dbReference type="PROSITE" id="PS50043"/>
    </source>
</evidence>
<keyword evidence="8" id="KW-1185">Reference proteome</keyword>
<dbReference type="EMBL" id="LMAR01000077">
    <property type="protein sequence ID" value="KQK28315.1"/>
    <property type="molecule type" value="Genomic_DNA"/>
</dbReference>
<feature type="domain" description="HTH luxR-type" evidence="5">
    <location>
        <begin position="135"/>
        <end position="200"/>
    </location>
</feature>
<keyword evidence="4" id="KW-0597">Phosphoprotein</keyword>
<dbReference type="Pfam" id="PF00196">
    <property type="entry name" value="GerE"/>
    <property type="match status" value="1"/>
</dbReference>